<gene>
    <name evidence="2" type="ORF">K458DRAFT_34434</name>
</gene>
<reference evidence="2" key="1">
    <citation type="journal article" date="2020" name="Stud. Mycol.">
        <title>101 Dothideomycetes genomes: a test case for predicting lifestyles and emergence of pathogens.</title>
        <authorList>
            <person name="Haridas S."/>
            <person name="Albert R."/>
            <person name="Binder M."/>
            <person name="Bloem J."/>
            <person name="Labutti K."/>
            <person name="Salamov A."/>
            <person name="Andreopoulos B."/>
            <person name="Baker S."/>
            <person name="Barry K."/>
            <person name="Bills G."/>
            <person name="Bluhm B."/>
            <person name="Cannon C."/>
            <person name="Castanera R."/>
            <person name="Culley D."/>
            <person name="Daum C."/>
            <person name="Ezra D."/>
            <person name="Gonzalez J."/>
            <person name="Henrissat B."/>
            <person name="Kuo A."/>
            <person name="Liang C."/>
            <person name="Lipzen A."/>
            <person name="Lutzoni F."/>
            <person name="Magnuson J."/>
            <person name="Mondo S."/>
            <person name="Nolan M."/>
            <person name="Ohm R."/>
            <person name="Pangilinan J."/>
            <person name="Park H.-J."/>
            <person name="Ramirez L."/>
            <person name="Alfaro M."/>
            <person name="Sun H."/>
            <person name="Tritt A."/>
            <person name="Yoshinaga Y."/>
            <person name="Zwiers L.-H."/>
            <person name="Turgeon B."/>
            <person name="Goodwin S."/>
            <person name="Spatafora J."/>
            <person name="Crous P."/>
            <person name="Grigoriev I."/>
        </authorList>
    </citation>
    <scope>NUCLEOTIDE SEQUENCE</scope>
    <source>
        <strain evidence="2">CBS 122367</strain>
    </source>
</reference>
<proteinExistence type="predicted"/>
<dbReference type="EMBL" id="MU005581">
    <property type="protein sequence ID" value="KAF2684629.1"/>
    <property type="molecule type" value="Genomic_DNA"/>
</dbReference>
<evidence type="ECO:0000313" key="2">
    <source>
        <dbReference type="EMBL" id="KAF2684629.1"/>
    </source>
</evidence>
<evidence type="ECO:0000256" key="1">
    <source>
        <dbReference type="SAM" id="SignalP"/>
    </source>
</evidence>
<name>A0A6G1J3A8_9PLEO</name>
<organism evidence="2 3">
    <name type="scientific">Lentithecium fluviatile CBS 122367</name>
    <dbReference type="NCBI Taxonomy" id="1168545"/>
    <lineage>
        <taxon>Eukaryota</taxon>
        <taxon>Fungi</taxon>
        <taxon>Dikarya</taxon>
        <taxon>Ascomycota</taxon>
        <taxon>Pezizomycotina</taxon>
        <taxon>Dothideomycetes</taxon>
        <taxon>Pleosporomycetidae</taxon>
        <taxon>Pleosporales</taxon>
        <taxon>Massarineae</taxon>
        <taxon>Lentitheciaceae</taxon>
        <taxon>Lentithecium</taxon>
    </lineage>
</organism>
<feature type="signal peptide" evidence="1">
    <location>
        <begin position="1"/>
        <end position="20"/>
    </location>
</feature>
<accession>A0A6G1J3A8</accession>
<sequence length="92" mass="9363">MHPTTILALILSFAAGQAFAAPQRNSNAIDTFGNAGVACTVGNDEGECDEFGRCSQFIPPNENSILNQGRLVGTCTAGGPVGSVDGGFGFGR</sequence>
<dbReference type="Proteomes" id="UP000799291">
    <property type="component" value="Unassembled WGS sequence"/>
</dbReference>
<feature type="chain" id="PRO_5026125294" evidence="1">
    <location>
        <begin position="21"/>
        <end position="92"/>
    </location>
</feature>
<evidence type="ECO:0000313" key="3">
    <source>
        <dbReference type="Proteomes" id="UP000799291"/>
    </source>
</evidence>
<keyword evidence="1" id="KW-0732">Signal</keyword>
<protein>
    <submittedName>
        <fullName evidence="2">Uncharacterized protein</fullName>
    </submittedName>
</protein>
<dbReference type="OrthoDB" id="3936755at2759"/>
<keyword evidence="3" id="KW-1185">Reference proteome</keyword>
<dbReference type="AlphaFoldDB" id="A0A6G1J3A8"/>